<evidence type="ECO:0000313" key="3">
    <source>
        <dbReference type="Proteomes" id="UP001151532"/>
    </source>
</evidence>
<feature type="transmembrane region" description="Helical" evidence="1">
    <location>
        <begin position="44"/>
        <end position="62"/>
    </location>
</feature>
<feature type="transmembrane region" description="Helical" evidence="1">
    <location>
        <begin position="20"/>
        <end position="38"/>
    </location>
</feature>
<accession>A0A9Q0W6A1</accession>
<comment type="caution">
    <text evidence="2">The sequence shown here is derived from an EMBL/GenBank/DDBJ whole genome shotgun (WGS) entry which is preliminary data.</text>
</comment>
<sequence length="65" mass="7808">MINRKQNHLYRCSFFVTRKFLNGMFQIYMIFLFTANNCRNTSNILLQTSMLFNCGCMLYIYIKSS</sequence>
<reference evidence="2" key="2">
    <citation type="journal article" date="2023" name="Int. J. Mol. Sci.">
        <title>De Novo Assembly and Annotation of 11 Diverse Shrub Willow (Salix) Genomes Reveals Novel Gene Organization in Sex-Linked Regions.</title>
        <authorList>
            <person name="Hyden B."/>
            <person name="Feng K."/>
            <person name="Yates T.B."/>
            <person name="Jawdy S."/>
            <person name="Cereghino C."/>
            <person name="Smart L.B."/>
            <person name="Muchero W."/>
        </authorList>
    </citation>
    <scope>NUCLEOTIDE SEQUENCE</scope>
    <source>
        <tissue evidence="2">Shoot tip</tissue>
    </source>
</reference>
<dbReference type="EMBL" id="JAPFFK010000006">
    <property type="protein sequence ID" value="KAJ6761212.1"/>
    <property type="molecule type" value="Genomic_DNA"/>
</dbReference>
<keyword evidence="1" id="KW-0472">Membrane</keyword>
<keyword evidence="1" id="KW-0812">Transmembrane</keyword>
<gene>
    <name evidence="2" type="ORF">OIU79_025943</name>
</gene>
<keyword evidence="3" id="KW-1185">Reference proteome</keyword>
<proteinExistence type="predicted"/>
<name>A0A9Q0W6A1_SALPP</name>
<reference evidence="2" key="1">
    <citation type="submission" date="2022-11" db="EMBL/GenBank/DDBJ databases">
        <authorList>
            <person name="Hyden B.L."/>
            <person name="Feng K."/>
            <person name="Yates T."/>
            <person name="Jawdy S."/>
            <person name="Smart L.B."/>
            <person name="Muchero W."/>
        </authorList>
    </citation>
    <scope>NUCLEOTIDE SEQUENCE</scope>
    <source>
        <tissue evidence="2">Shoot tip</tissue>
    </source>
</reference>
<evidence type="ECO:0000313" key="2">
    <source>
        <dbReference type="EMBL" id="KAJ6761212.1"/>
    </source>
</evidence>
<dbReference type="AlphaFoldDB" id="A0A9Q0W6A1"/>
<keyword evidence="1" id="KW-1133">Transmembrane helix</keyword>
<protein>
    <submittedName>
        <fullName evidence="2">Uncharacterized protein</fullName>
    </submittedName>
</protein>
<dbReference type="Proteomes" id="UP001151532">
    <property type="component" value="Chromosome 15Z"/>
</dbReference>
<organism evidence="2 3">
    <name type="scientific">Salix purpurea</name>
    <name type="common">Purple osier willow</name>
    <dbReference type="NCBI Taxonomy" id="77065"/>
    <lineage>
        <taxon>Eukaryota</taxon>
        <taxon>Viridiplantae</taxon>
        <taxon>Streptophyta</taxon>
        <taxon>Embryophyta</taxon>
        <taxon>Tracheophyta</taxon>
        <taxon>Spermatophyta</taxon>
        <taxon>Magnoliopsida</taxon>
        <taxon>eudicotyledons</taxon>
        <taxon>Gunneridae</taxon>
        <taxon>Pentapetalae</taxon>
        <taxon>rosids</taxon>
        <taxon>fabids</taxon>
        <taxon>Malpighiales</taxon>
        <taxon>Salicaceae</taxon>
        <taxon>Saliceae</taxon>
        <taxon>Salix</taxon>
    </lineage>
</organism>
<evidence type="ECO:0000256" key="1">
    <source>
        <dbReference type="SAM" id="Phobius"/>
    </source>
</evidence>